<comment type="caution">
    <text evidence="1">The sequence shown here is derived from an EMBL/GenBank/DDBJ whole genome shotgun (WGS) entry which is preliminary data.</text>
</comment>
<protein>
    <submittedName>
        <fullName evidence="1">Uncharacterized protein</fullName>
    </submittedName>
</protein>
<evidence type="ECO:0000313" key="1">
    <source>
        <dbReference type="EMBL" id="KHD04917.1"/>
    </source>
</evidence>
<dbReference type="AlphaFoldDB" id="A0A0A6P3E5"/>
<gene>
    <name evidence="1" type="ORF">PN36_20670</name>
</gene>
<keyword evidence="2" id="KW-1185">Reference proteome</keyword>
<reference evidence="1 2" key="1">
    <citation type="journal article" date="2016" name="Front. Microbiol.">
        <title>Single-Cell (Meta-)Genomics of a Dimorphic Candidatus Thiomargarita nelsonii Reveals Genomic Plasticity.</title>
        <authorList>
            <person name="Flood B.E."/>
            <person name="Fliss P."/>
            <person name="Jones D.S."/>
            <person name="Dick G.J."/>
            <person name="Jain S."/>
            <person name="Kaster A.K."/>
            <person name="Winkel M."/>
            <person name="Mussmann M."/>
            <person name="Bailey J."/>
        </authorList>
    </citation>
    <scope>NUCLEOTIDE SEQUENCE [LARGE SCALE GENOMIC DNA]</scope>
    <source>
        <strain evidence="1">Hydrate Ridge</strain>
    </source>
</reference>
<accession>A0A0A6P3E5</accession>
<proteinExistence type="predicted"/>
<evidence type="ECO:0000313" key="2">
    <source>
        <dbReference type="Proteomes" id="UP000030428"/>
    </source>
</evidence>
<sequence length="130" mass="14241">MNTDETLANTISKALENVNLVHLPDYNDGITILSIKKNADNYDITVTAGLPEGVDGIFIKNGIVNIPIAVDLTTDVEYYSCTDEETDEELEMSQVWVKKNTTKLASTICEIFTGIDNGTIEKNAILSRAV</sequence>
<dbReference type="EMBL" id="JSZA02000090">
    <property type="protein sequence ID" value="KHD04917.1"/>
    <property type="molecule type" value="Genomic_DNA"/>
</dbReference>
<organism evidence="1 2">
    <name type="scientific">Candidatus Thiomargarita nelsonii</name>
    <dbReference type="NCBI Taxonomy" id="1003181"/>
    <lineage>
        <taxon>Bacteria</taxon>
        <taxon>Pseudomonadati</taxon>
        <taxon>Pseudomonadota</taxon>
        <taxon>Gammaproteobacteria</taxon>
        <taxon>Thiotrichales</taxon>
        <taxon>Thiotrichaceae</taxon>
        <taxon>Thiomargarita</taxon>
    </lineage>
</organism>
<name>A0A0A6P3E5_9GAMM</name>
<dbReference type="Proteomes" id="UP000030428">
    <property type="component" value="Unassembled WGS sequence"/>
</dbReference>